<dbReference type="GO" id="GO:0006283">
    <property type="term" value="P:transcription-coupled nucleotide-excision repair"/>
    <property type="evidence" value="ECO:0007669"/>
    <property type="project" value="EnsemblFungi"/>
</dbReference>
<keyword evidence="6" id="KW-0678">Repressor</keyword>
<dbReference type="GO" id="GO:0005634">
    <property type="term" value="C:nucleus"/>
    <property type="evidence" value="ECO:0007669"/>
    <property type="project" value="UniProtKB-SubCell"/>
</dbReference>
<dbReference type="GO" id="GO:0060195">
    <property type="term" value="P:negative regulation of antisense RNA transcription"/>
    <property type="evidence" value="ECO:0007669"/>
    <property type="project" value="EnsemblFungi"/>
</dbReference>
<dbReference type="InterPro" id="IPR006560">
    <property type="entry name" value="AWS_dom"/>
</dbReference>
<dbReference type="InterPro" id="IPR003616">
    <property type="entry name" value="Post-SET_dom"/>
</dbReference>
<dbReference type="Pfam" id="PF08236">
    <property type="entry name" value="SRI"/>
    <property type="match status" value="1"/>
</dbReference>
<dbReference type="Gene3D" id="2.170.270.10">
    <property type="entry name" value="SET domain"/>
    <property type="match status" value="1"/>
</dbReference>
<dbReference type="GO" id="GO:0045128">
    <property type="term" value="P:negative regulation of reciprocal meiotic recombination"/>
    <property type="evidence" value="ECO:0007669"/>
    <property type="project" value="EnsemblFungi"/>
</dbReference>
<evidence type="ECO:0000256" key="10">
    <source>
        <dbReference type="ARBA" id="ARBA00023015"/>
    </source>
</evidence>
<dbReference type="KEGG" id="tdl:TDEL_0G02090"/>
<evidence type="ECO:0000256" key="1">
    <source>
        <dbReference type="ARBA" id="ARBA00004123"/>
    </source>
</evidence>
<dbReference type="Pfam" id="PF17907">
    <property type="entry name" value="AWS"/>
    <property type="match status" value="1"/>
</dbReference>
<dbReference type="STRING" id="1076872.G8ZYV1"/>
<evidence type="ECO:0000256" key="8">
    <source>
        <dbReference type="ARBA" id="ARBA00022679"/>
    </source>
</evidence>
<feature type="domain" description="AWS" evidence="18">
    <location>
        <begin position="54"/>
        <end position="109"/>
    </location>
</feature>
<dbReference type="SUPFAM" id="SSF82199">
    <property type="entry name" value="SET domain"/>
    <property type="match status" value="1"/>
</dbReference>
<dbReference type="SMART" id="SM00456">
    <property type="entry name" value="WW"/>
    <property type="match status" value="1"/>
</dbReference>
<keyword evidence="9" id="KW-0949">S-adenosyl-L-methionine</keyword>
<dbReference type="InterPro" id="IPR025788">
    <property type="entry name" value="Set2_fungi"/>
</dbReference>
<dbReference type="GO" id="GO:0005694">
    <property type="term" value="C:chromosome"/>
    <property type="evidence" value="ECO:0007669"/>
    <property type="project" value="UniProtKB-SubCell"/>
</dbReference>
<dbReference type="OrthoDB" id="422362at2759"/>
<evidence type="ECO:0000256" key="4">
    <source>
        <dbReference type="ARBA" id="ARBA00018028"/>
    </source>
</evidence>
<dbReference type="GO" id="GO:0140955">
    <property type="term" value="F:histone H3K36 trimethyltransferase activity"/>
    <property type="evidence" value="ECO:0007669"/>
    <property type="project" value="UniProtKB-EC"/>
</dbReference>
<dbReference type="eggNOG" id="KOG4442">
    <property type="taxonomic scope" value="Eukaryota"/>
</dbReference>
<dbReference type="PROSITE" id="PS51215">
    <property type="entry name" value="AWS"/>
    <property type="match status" value="1"/>
</dbReference>
<organism evidence="19 20">
    <name type="scientific">Torulaspora delbrueckii</name>
    <name type="common">Yeast</name>
    <name type="synonym">Candida colliculosa</name>
    <dbReference type="NCBI Taxonomy" id="4950"/>
    <lineage>
        <taxon>Eukaryota</taxon>
        <taxon>Fungi</taxon>
        <taxon>Dikarya</taxon>
        <taxon>Ascomycota</taxon>
        <taxon>Saccharomycotina</taxon>
        <taxon>Saccharomycetes</taxon>
        <taxon>Saccharomycetales</taxon>
        <taxon>Saccharomycetaceae</taxon>
        <taxon>Torulaspora</taxon>
    </lineage>
</organism>
<dbReference type="GO" id="GO:0005829">
    <property type="term" value="C:cytosol"/>
    <property type="evidence" value="ECO:0007669"/>
    <property type="project" value="EnsemblFungi"/>
</dbReference>
<dbReference type="InterPro" id="IPR036020">
    <property type="entry name" value="WW_dom_sf"/>
</dbReference>
<evidence type="ECO:0000256" key="9">
    <source>
        <dbReference type="ARBA" id="ARBA00022691"/>
    </source>
</evidence>
<dbReference type="EC" id="2.1.1.359" evidence="3"/>
<dbReference type="InterPro" id="IPR013257">
    <property type="entry name" value="SRI"/>
</dbReference>
<dbReference type="InterPro" id="IPR046341">
    <property type="entry name" value="SET_dom_sf"/>
</dbReference>
<evidence type="ECO:0000256" key="12">
    <source>
        <dbReference type="ARBA" id="ARBA00023242"/>
    </source>
</evidence>
<evidence type="ECO:0000256" key="2">
    <source>
        <dbReference type="ARBA" id="ARBA00004286"/>
    </source>
</evidence>
<feature type="domain" description="Post-SET" evidence="17">
    <location>
        <begin position="235"/>
        <end position="251"/>
    </location>
</feature>
<evidence type="ECO:0000256" key="13">
    <source>
        <dbReference type="ARBA" id="ARBA00030091"/>
    </source>
</evidence>
<dbReference type="GO" id="GO:0003723">
    <property type="term" value="F:RNA binding"/>
    <property type="evidence" value="ECO:0007669"/>
    <property type="project" value="EnsemblFungi"/>
</dbReference>
<feature type="domain" description="SET" evidence="16">
    <location>
        <begin position="111"/>
        <end position="228"/>
    </location>
</feature>
<protein>
    <recommendedName>
        <fullName evidence="4">Histone-lysine N-methyltransferase, H3 lysine-36 specific</fullName>
        <ecNumber evidence="3">2.1.1.359</ecNumber>
    </recommendedName>
    <alternativeName>
        <fullName evidence="13">SET domain-containing protein 2</fullName>
    </alternativeName>
</protein>
<dbReference type="InParanoid" id="G8ZYV1"/>
<dbReference type="GO" id="GO:0030437">
    <property type="term" value="P:ascospore formation"/>
    <property type="evidence" value="ECO:0007669"/>
    <property type="project" value="EnsemblFungi"/>
</dbReference>
<comment type="catalytic activity">
    <reaction evidence="14">
        <text>L-lysyl(36)-[histone H3] + 3 S-adenosyl-L-methionine = N(6),N(6),N(6)-trimethyl-L-lysyl(36)-[histone H3] + 3 S-adenosyl-L-homocysteine + 3 H(+)</text>
        <dbReference type="Rhea" id="RHEA:60324"/>
        <dbReference type="Rhea" id="RHEA-COMP:9785"/>
        <dbReference type="Rhea" id="RHEA-COMP:15536"/>
        <dbReference type="ChEBI" id="CHEBI:15378"/>
        <dbReference type="ChEBI" id="CHEBI:29969"/>
        <dbReference type="ChEBI" id="CHEBI:57856"/>
        <dbReference type="ChEBI" id="CHEBI:59789"/>
        <dbReference type="ChEBI" id="CHEBI:61961"/>
        <dbReference type="EC" id="2.1.1.359"/>
    </reaction>
</comment>
<dbReference type="AlphaFoldDB" id="G8ZYV1"/>
<feature type="region of interest" description="Disordered" evidence="15">
    <location>
        <begin position="568"/>
        <end position="597"/>
    </location>
</feature>
<dbReference type="PROSITE" id="PS50868">
    <property type="entry name" value="POST_SET"/>
    <property type="match status" value="1"/>
</dbReference>
<dbReference type="PROSITE" id="PS51568">
    <property type="entry name" value="SAM_MT43_SET2_1"/>
    <property type="match status" value="1"/>
</dbReference>
<dbReference type="PROSITE" id="PS50280">
    <property type="entry name" value="SET"/>
    <property type="match status" value="1"/>
</dbReference>
<evidence type="ECO:0000313" key="19">
    <source>
        <dbReference type="EMBL" id="CCE93576.1"/>
    </source>
</evidence>
<dbReference type="Proteomes" id="UP000005627">
    <property type="component" value="Chromosome 7"/>
</dbReference>
<dbReference type="Gene3D" id="1.10.1740.100">
    <property type="entry name" value="Set2, Rpb1 interacting domain"/>
    <property type="match status" value="1"/>
</dbReference>
<dbReference type="GO" id="GO:0032259">
    <property type="term" value="P:methylation"/>
    <property type="evidence" value="ECO:0007669"/>
    <property type="project" value="UniProtKB-KW"/>
</dbReference>
<dbReference type="FunCoup" id="G8ZYV1">
    <property type="interactions" value="152"/>
</dbReference>
<evidence type="ECO:0000259" key="18">
    <source>
        <dbReference type="PROSITE" id="PS51215"/>
    </source>
</evidence>
<evidence type="ECO:0000256" key="14">
    <source>
        <dbReference type="ARBA" id="ARBA00047545"/>
    </source>
</evidence>
<evidence type="ECO:0000256" key="11">
    <source>
        <dbReference type="ARBA" id="ARBA00023163"/>
    </source>
</evidence>
<keyword evidence="7" id="KW-0489">Methyltransferase</keyword>
<reference evidence="19 20" key="1">
    <citation type="journal article" date="2011" name="Proc. Natl. Acad. Sci. U.S.A.">
        <title>Evolutionary erosion of yeast sex chromosomes by mating-type switching accidents.</title>
        <authorList>
            <person name="Gordon J.L."/>
            <person name="Armisen D."/>
            <person name="Proux-Wera E."/>
            <person name="Oheigeartaigh S.S."/>
            <person name="Byrne K.P."/>
            <person name="Wolfe K.H."/>
        </authorList>
    </citation>
    <scope>NUCLEOTIDE SEQUENCE [LARGE SCALE GENOMIC DNA]</scope>
    <source>
        <strain evidence="20">ATCC 10662 / CBS 1146 / NBRC 0425 / NCYC 2629 / NRRL Y-866</strain>
    </source>
</reference>
<dbReference type="GO" id="GO:0030174">
    <property type="term" value="P:regulation of DNA-templated DNA replication initiation"/>
    <property type="evidence" value="ECO:0007669"/>
    <property type="project" value="EnsemblFungi"/>
</dbReference>
<dbReference type="Pfam" id="PF00856">
    <property type="entry name" value="SET"/>
    <property type="match status" value="1"/>
</dbReference>
<feature type="compositionally biased region" description="Basic and acidic residues" evidence="15">
    <location>
        <begin position="646"/>
        <end position="660"/>
    </location>
</feature>
<dbReference type="GO" id="GO:0006353">
    <property type="term" value="P:DNA-templated transcription termination"/>
    <property type="evidence" value="ECO:0007669"/>
    <property type="project" value="EnsemblFungi"/>
</dbReference>
<dbReference type="InterPro" id="IPR050777">
    <property type="entry name" value="SET2_Histone-Lys_MeTrsfase"/>
</dbReference>
<evidence type="ECO:0000256" key="5">
    <source>
        <dbReference type="ARBA" id="ARBA00022454"/>
    </source>
</evidence>
<keyword evidence="5" id="KW-0158">Chromosome</keyword>
<dbReference type="GO" id="GO:0009302">
    <property type="term" value="P:sno(s)RNA transcription"/>
    <property type="evidence" value="ECO:0007669"/>
    <property type="project" value="EnsemblFungi"/>
</dbReference>
<feature type="compositionally biased region" description="Basic and acidic residues" evidence="15">
    <location>
        <begin position="568"/>
        <end position="587"/>
    </location>
</feature>
<dbReference type="InterPro" id="IPR038190">
    <property type="entry name" value="SRI_sf"/>
</dbReference>
<feature type="region of interest" description="Disordered" evidence="15">
    <location>
        <begin position="646"/>
        <end position="667"/>
    </location>
</feature>
<sequence>MTSRSISPPKSVPPEPARKIFDTFEDKTEEALASFVSLNECLYASKRLGSAKNNEFMECDCFEDFSEGVNRACDEDSDCINRLTLIECVNGLCGSCGDDCQNQRFQKRQYADIAVFQTEMKGYGVRAETDIEAHQFIYEYMGEVIEEEEFRERLVEYDQKKLKHFYFMMLQNGEFIDATMKGSLARFCNHSCNPNAYVNKWVVAGKLKMGIFANRKILKGEEITFDYNVDRYGATAQKCYCDEPNCIGFLGGKTQTDAASLLPQNIADALGVSSAMEKKWIKMKKSQGLKIEKAVDNNFNIEFVESVQPAGCESPHDVTKVMSVLLQVDDQLIAQKLFNRLYEIQDETLHHQVIKLHGYTCMLKLLKMFEGDLEVEKRIVDFLIALPKTTKNGITSSQIDKEILRLQDKQKPLAEECEKLLAKWNDFETYKRIDKKDIKEASNRKVDLRRIRLPPGWEVVHENGKPMYYNAQKKTKLHTPPTGSSKTFNEKPYSKWDGPTRRNGVNGTKRPRLDDEEYERHKQKRMDMEKEAIEKVKEEELRALKDKLEMENQKKNDLMKIIEEANRQRELEREESRKAEKEKEDRKLKKKKQSQTNHVEHKWNKFFASLVPNLLRKYEHDKQISHDSAKQCARDIVKILTSKELKKDVTRSPPDEPTKEKRAKVKQFTQSYMEKILQKKKSRSHKH</sequence>
<dbReference type="SMART" id="SM00570">
    <property type="entry name" value="AWS"/>
    <property type="match status" value="1"/>
</dbReference>
<evidence type="ECO:0000313" key="20">
    <source>
        <dbReference type="Proteomes" id="UP000005627"/>
    </source>
</evidence>
<dbReference type="FunFam" id="2.170.270.10:FF:000033">
    <property type="entry name" value="Histone-lysine N-methyltransferase"/>
    <property type="match status" value="1"/>
</dbReference>
<keyword evidence="8" id="KW-0808">Transferase</keyword>
<evidence type="ECO:0000259" key="16">
    <source>
        <dbReference type="PROSITE" id="PS50280"/>
    </source>
</evidence>
<keyword evidence="20" id="KW-1185">Reference proteome</keyword>
<evidence type="ECO:0000256" key="7">
    <source>
        <dbReference type="ARBA" id="ARBA00022603"/>
    </source>
</evidence>
<dbReference type="GO" id="GO:0006354">
    <property type="term" value="P:DNA-templated transcription elongation"/>
    <property type="evidence" value="ECO:0007669"/>
    <property type="project" value="EnsemblFungi"/>
</dbReference>
<evidence type="ECO:0000256" key="15">
    <source>
        <dbReference type="SAM" id="MobiDB-lite"/>
    </source>
</evidence>
<dbReference type="InterPro" id="IPR001202">
    <property type="entry name" value="WW_dom"/>
</dbReference>
<keyword evidence="12" id="KW-0539">Nucleus</keyword>
<dbReference type="PANTHER" id="PTHR22884">
    <property type="entry name" value="SET DOMAIN PROTEINS"/>
    <property type="match status" value="1"/>
</dbReference>
<dbReference type="SMART" id="SM00317">
    <property type="entry name" value="SET"/>
    <property type="match status" value="1"/>
</dbReference>
<dbReference type="EMBL" id="HE616748">
    <property type="protein sequence ID" value="CCE93576.1"/>
    <property type="molecule type" value="Genomic_DNA"/>
</dbReference>
<comment type="subcellular location">
    <subcellularLocation>
        <location evidence="2">Chromosome</location>
    </subcellularLocation>
    <subcellularLocation>
        <location evidence="1">Nucleus</location>
    </subcellularLocation>
</comment>
<proteinExistence type="predicted"/>
<evidence type="ECO:0000256" key="6">
    <source>
        <dbReference type="ARBA" id="ARBA00022491"/>
    </source>
</evidence>
<feature type="compositionally biased region" description="Basic and acidic residues" evidence="15">
    <location>
        <begin position="488"/>
        <end position="500"/>
    </location>
</feature>
<accession>G8ZYV1</accession>
<keyword evidence="10" id="KW-0805">Transcription regulation</keyword>
<dbReference type="HOGENOM" id="CLU_008492_1_1_1"/>
<dbReference type="GO" id="GO:0140954">
    <property type="term" value="F:histone H3K36 dimethyltransferase activity"/>
    <property type="evidence" value="ECO:0007669"/>
    <property type="project" value="EnsemblFungi"/>
</dbReference>
<dbReference type="RefSeq" id="XP_003682787.1">
    <property type="nucleotide sequence ID" value="XM_003682739.1"/>
</dbReference>
<keyword evidence="11" id="KW-0804">Transcription</keyword>
<gene>
    <name evidence="19" type="primary">TDEL0G02090</name>
    <name evidence="19" type="ORF">TDEL_0G02090</name>
</gene>
<evidence type="ECO:0000256" key="3">
    <source>
        <dbReference type="ARBA" id="ARBA00012178"/>
    </source>
</evidence>
<feature type="region of interest" description="Disordered" evidence="15">
    <location>
        <begin position="475"/>
        <end position="529"/>
    </location>
</feature>
<dbReference type="InterPro" id="IPR001214">
    <property type="entry name" value="SET_dom"/>
</dbReference>
<dbReference type="GeneID" id="11504713"/>
<evidence type="ECO:0000259" key="17">
    <source>
        <dbReference type="PROSITE" id="PS50868"/>
    </source>
</evidence>
<dbReference type="SUPFAM" id="SSF51045">
    <property type="entry name" value="WW domain"/>
    <property type="match status" value="1"/>
</dbReference>
<name>G8ZYV1_TORDE</name>
<dbReference type="Pfam" id="PF18507">
    <property type="entry name" value="WW_1"/>
    <property type="match status" value="1"/>
</dbReference>